<dbReference type="KEGG" id="meti:DK427_17710"/>
<gene>
    <name evidence="2" type="ORF">DK427_17710</name>
</gene>
<keyword evidence="1" id="KW-0732">Signal</keyword>
<protein>
    <submittedName>
        <fullName evidence="2">Uncharacterized protein</fullName>
    </submittedName>
</protein>
<sequence>MPPAPLLLALAAAFLPVPALSETAPAAPPAPAPAAPPQPAPPAPLTIPNFPLLRVVPKGEARAIAFYASLNPDCSVIGPVVVRTLSKPAHGRLTVEAAESFTRYGPGAPLAPCNSRKVPGTRLTYEAEEGFEGMDTFRILVINADGSGYESDVKVSVR</sequence>
<reference evidence="2 3" key="1">
    <citation type="submission" date="2018-05" db="EMBL/GenBank/DDBJ databases">
        <title>Complete Genome Sequence of Methylobacterium sp. 17Sr1-43.</title>
        <authorList>
            <person name="Srinivasan S."/>
        </authorList>
    </citation>
    <scope>NUCLEOTIDE SEQUENCE [LARGE SCALE GENOMIC DNA]</scope>
    <source>
        <strain evidence="2 3">17Sr1-43</strain>
    </source>
</reference>
<feature type="signal peptide" evidence="1">
    <location>
        <begin position="1"/>
        <end position="21"/>
    </location>
</feature>
<accession>A0A2U8VU89</accession>
<feature type="chain" id="PRO_5016128616" evidence="1">
    <location>
        <begin position="22"/>
        <end position="158"/>
    </location>
</feature>
<dbReference type="OrthoDB" id="8447517at2"/>
<dbReference type="RefSeq" id="WP_109952413.1">
    <property type="nucleotide sequence ID" value="NZ_CP029551.1"/>
</dbReference>
<proteinExistence type="predicted"/>
<name>A0A2U8VU89_9HYPH</name>
<evidence type="ECO:0000256" key="1">
    <source>
        <dbReference type="SAM" id="SignalP"/>
    </source>
</evidence>
<dbReference type="AlphaFoldDB" id="A0A2U8VU89"/>
<dbReference type="Proteomes" id="UP000246058">
    <property type="component" value="Chromosome"/>
</dbReference>
<dbReference type="EMBL" id="CP029551">
    <property type="protein sequence ID" value="AWN37334.1"/>
    <property type="molecule type" value="Genomic_DNA"/>
</dbReference>
<evidence type="ECO:0000313" key="3">
    <source>
        <dbReference type="Proteomes" id="UP000246058"/>
    </source>
</evidence>
<organism evidence="2 3">
    <name type="scientific">Methylobacterium radiodurans</name>
    <dbReference type="NCBI Taxonomy" id="2202828"/>
    <lineage>
        <taxon>Bacteria</taxon>
        <taxon>Pseudomonadati</taxon>
        <taxon>Pseudomonadota</taxon>
        <taxon>Alphaproteobacteria</taxon>
        <taxon>Hyphomicrobiales</taxon>
        <taxon>Methylobacteriaceae</taxon>
        <taxon>Methylobacterium</taxon>
    </lineage>
</organism>
<keyword evidence="3" id="KW-1185">Reference proteome</keyword>
<evidence type="ECO:0000313" key="2">
    <source>
        <dbReference type="EMBL" id="AWN37334.1"/>
    </source>
</evidence>